<dbReference type="CDD" id="cd07822">
    <property type="entry name" value="SRPBCC_4"/>
    <property type="match status" value="1"/>
</dbReference>
<sequence>MALAPPVSTLSGRKQAAAKMKATAGPIPVKVEHRIGVQAPPEVIWELIYDLAGWSRWNPLHKGAEGEIRIGGRLLTTEILPGLPERPATFQVMEWVPLEQLHLRNAALGGWVKSIRYVEIEQLSEAACIVSTGEIFAQGMLTSLHLRKHRRPLRLGFTAHGEALKAEAEARWRERRGG</sequence>
<dbReference type="SUPFAM" id="SSF55961">
    <property type="entry name" value="Bet v1-like"/>
    <property type="match status" value="1"/>
</dbReference>
<dbReference type="Gene3D" id="3.30.530.20">
    <property type="match status" value="1"/>
</dbReference>
<dbReference type="Proteomes" id="UP001597237">
    <property type="component" value="Unassembled WGS sequence"/>
</dbReference>
<dbReference type="InterPro" id="IPR023393">
    <property type="entry name" value="START-like_dom_sf"/>
</dbReference>
<proteinExistence type="predicted"/>
<dbReference type="RefSeq" id="WP_377282674.1">
    <property type="nucleotide sequence ID" value="NZ_JBHRSI010000007.1"/>
</dbReference>
<dbReference type="InterPro" id="IPR019587">
    <property type="entry name" value="Polyketide_cyclase/dehydratase"/>
</dbReference>
<evidence type="ECO:0000313" key="1">
    <source>
        <dbReference type="EMBL" id="MFD1782795.1"/>
    </source>
</evidence>
<gene>
    <name evidence="1" type="ORF">ACFSC0_05275</name>
</gene>
<organism evidence="1 2">
    <name type="scientific">Phenylobacterium terrae</name>
    <dbReference type="NCBI Taxonomy" id="2665495"/>
    <lineage>
        <taxon>Bacteria</taxon>
        <taxon>Pseudomonadati</taxon>
        <taxon>Pseudomonadota</taxon>
        <taxon>Alphaproteobacteria</taxon>
        <taxon>Caulobacterales</taxon>
        <taxon>Caulobacteraceae</taxon>
        <taxon>Phenylobacterium</taxon>
    </lineage>
</organism>
<keyword evidence="2" id="KW-1185">Reference proteome</keyword>
<protein>
    <submittedName>
        <fullName evidence="1">SRPBCC domain-containing protein</fullName>
    </submittedName>
</protein>
<name>A0ABW4N287_9CAUL</name>
<dbReference type="EMBL" id="JBHUEY010000001">
    <property type="protein sequence ID" value="MFD1782795.1"/>
    <property type="molecule type" value="Genomic_DNA"/>
</dbReference>
<evidence type="ECO:0000313" key="2">
    <source>
        <dbReference type="Proteomes" id="UP001597237"/>
    </source>
</evidence>
<accession>A0ABW4N287</accession>
<dbReference type="Pfam" id="PF10604">
    <property type="entry name" value="Polyketide_cyc2"/>
    <property type="match status" value="1"/>
</dbReference>
<comment type="caution">
    <text evidence="1">The sequence shown here is derived from an EMBL/GenBank/DDBJ whole genome shotgun (WGS) entry which is preliminary data.</text>
</comment>
<reference evidence="2" key="1">
    <citation type="journal article" date="2019" name="Int. J. Syst. Evol. Microbiol.">
        <title>The Global Catalogue of Microorganisms (GCM) 10K type strain sequencing project: providing services to taxonomists for standard genome sequencing and annotation.</title>
        <authorList>
            <consortium name="The Broad Institute Genomics Platform"/>
            <consortium name="The Broad Institute Genome Sequencing Center for Infectious Disease"/>
            <person name="Wu L."/>
            <person name="Ma J."/>
        </authorList>
    </citation>
    <scope>NUCLEOTIDE SEQUENCE [LARGE SCALE GENOMIC DNA]</scope>
    <source>
        <strain evidence="2">DFY28</strain>
    </source>
</reference>